<dbReference type="GeneID" id="90513853"/>
<dbReference type="InterPro" id="IPR043144">
    <property type="entry name" value="Mal/L-sulf/L-lact_DH-like_ah"/>
</dbReference>
<dbReference type="SUPFAM" id="SSF89733">
    <property type="entry name" value="L-sulfolactate dehydrogenase-like"/>
    <property type="match status" value="1"/>
</dbReference>
<dbReference type="AlphaFoldDB" id="D8MX83"/>
<organism evidence="4">
    <name type="scientific">Erwinia billingiae (strain Eb661)</name>
    <dbReference type="NCBI Taxonomy" id="634500"/>
    <lineage>
        <taxon>Bacteria</taxon>
        <taxon>Pseudomonadati</taxon>
        <taxon>Pseudomonadota</taxon>
        <taxon>Gammaproteobacteria</taxon>
        <taxon>Enterobacterales</taxon>
        <taxon>Erwiniaceae</taxon>
        <taxon>Erwinia</taxon>
    </lineage>
</organism>
<accession>D8MX83</accession>
<dbReference type="Proteomes" id="UP000008793">
    <property type="component" value="Chromosome"/>
</dbReference>
<dbReference type="eggNOG" id="COG2055">
    <property type="taxonomic scope" value="Bacteria"/>
</dbReference>
<dbReference type="KEGG" id="ebi:EbC_39090"/>
<sequence>MNQAVTLPAALLMRQAETILTGWGMPEDIAVQTAELMVETDLFGVDSHGISMLPHYDKLLQAGLWNPAGRAKIIRETPATAVIDGCHSLGHATALLAIQTAVAKSELSGMGSVVVRHSNHFGAAGLYARYAAARGKIALITSTTRSRMLVPSRAQVPVLGTNPLAFAAPAERNADFVLDMATTTVAANKVKVYDFTGQALPPGWVSDEHGEAVTDSALGMEYVFQRPLGGLTPLGGLEETGGHKGYGLAMLAQILAGPLAGASFAATRPAGGMPDIGHFFLVIDPAAFGDPSDFRQGLDHIIDTLHDTPPADASKPVLVAGDIENQTHQQRSLSGIPLPAALIAQLQALCQRSGFTDLLAAHLPPSSS</sequence>
<dbReference type="GO" id="GO:0016491">
    <property type="term" value="F:oxidoreductase activity"/>
    <property type="evidence" value="ECO:0007669"/>
    <property type="project" value="UniProtKB-KW"/>
</dbReference>
<gene>
    <name evidence="3" type="ordered locus">EbC_39090</name>
</gene>
<keyword evidence="4" id="KW-1185">Reference proteome</keyword>
<dbReference type="InterPro" id="IPR003767">
    <property type="entry name" value="Malate/L-lactate_DH-like"/>
</dbReference>
<dbReference type="Pfam" id="PF02615">
    <property type="entry name" value="Ldh_2"/>
    <property type="match status" value="1"/>
</dbReference>
<dbReference type="EMBL" id="FP236843">
    <property type="protein sequence ID" value="CAX61440.1"/>
    <property type="molecule type" value="Genomic_DNA"/>
</dbReference>
<comment type="similarity">
    <text evidence="1">Belongs to the LDH2/MDH2 oxidoreductase family.</text>
</comment>
<reference evidence="3 4" key="1">
    <citation type="journal article" date="2010" name="BMC Genomics">
        <title>Genome comparison of the epiphytic bacteria Erwinia billingiae and E. tasmaniensis with the pear pathogen E. pyrifoliae.</title>
        <authorList>
            <person name="Kube M."/>
            <person name="Migdoll A.M."/>
            <person name="Gehring I."/>
            <person name="Heitmann K."/>
            <person name="Mayer Y."/>
            <person name="Kuhl H."/>
            <person name="Knaust F."/>
            <person name="Geider K."/>
            <person name="Reinhardt R."/>
        </authorList>
    </citation>
    <scope>NUCLEOTIDE SEQUENCE [LARGE SCALE GENOMIC DNA]</scope>
    <source>
        <strain evidence="3 4">Eb661</strain>
    </source>
</reference>
<evidence type="ECO:0000256" key="1">
    <source>
        <dbReference type="ARBA" id="ARBA00006056"/>
    </source>
</evidence>
<protein>
    <submittedName>
        <fullName evidence="3">Malate/L-lactate dehydrogenase</fullName>
    </submittedName>
</protein>
<dbReference type="HOGENOM" id="CLU_040452_3_0_6"/>
<evidence type="ECO:0000313" key="3">
    <source>
        <dbReference type="EMBL" id="CAX61440.1"/>
    </source>
</evidence>
<name>D8MX83_ERWBE</name>
<dbReference type="STRING" id="634500.EbC_39090"/>
<evidence type="ECO:0000313" key="4">
    <source>
        <dbReference type="Proteomes" id="UP000008793"/>
    </source>
</evidence>
<evidence type="ECO:0000256" key="2">
    <source>
        <dbReference type="ARBA" id="ARBA00023002"/>
    </source>
</evidence>
<dbReference type="InterPro" id="IPR043143">
    <property type="entry name" value="Mal/L-sulf/L-lact_DH-like_NADP"/>
</dbReference>
<proteinExistence type="inferred from homology"/>
<dbReference type="Gene3D" id="3.30.1370.60">
    <property type="entry name" value="Hypothetical oxidoreductase yiak, domain 2"/>
    <property type="match status" value="1"/>
</dbReference>
<dbReference type="InterPro" id="IPR036111">
    <property type="entry name" value="Mal/L-sulfo/L-lacto_DH-like_sf"/>
</dbReference>
<keyword evidence="2" id="KW-0560">Oxidoreductase</keyword>
<dbReference type="PANTHER" id="PTHR11091:SF0">
    <property type="entry name" value="MALATE DEHYDROGENASE"/>
    <property type="match status" value="1"/>
</dbReference>
<dbReference type="Gene3D" id="1.10.1530.10">
    <property type="match status" value="1"/>
</dbReference>
<dbReference type="PANTHER" id="PTHR11091">
    <property type="entry name" value="OXIDOREDUCTASE-RELATED"/>
    <property type="match status" value="1"/>
</dbReference>
<dbReference type="RefSeq" id="WP_013203923.1">
    <property type="nucleotide sequence ID" value="NC_014306.1"/>
</dbReference>